<protein>
    <submittedName>
        <fullName evidence="8">Mucin-2-like</fullName>
    </submittedName>
</protein>
<proteinExistence type="predicted"/>
<feature type="region of interest" description="Disordered" evidence="4">
    <location>
        <begin position="207"/>
        <end position="265"/>
    </location>
</feature>
<evidence type="ECO:0000313" key="7">
    <source>
        <dbReference type="Proteomes" id="UP000001554"/>
    </source>
</evidence>
<dbReference type="InterPro" id="IPR000859">
    <property type="entry name" value="CUB_dom"/>
</dbReference>
<reference evidence="8" key="2">
    <citation type="submission" date="2025-08" db="UniProtKB">
        <authorList>
            <consortium name="RefSeq"/>
        </authorList>
    </citation>
    <scope>IDENTIFICATION</scope>
    <source>
        <strain evidence="8">S238N-H82</strain>
        <tissue evidence="8">Testes</tissue>
    </source>
</reference>
<dbReference type="AlphaFoldDB" id="A0A9J7M8K6"/>
<dbReference type="PANTHER" id="PTHR24251">
    <property type="entry name" value="OVOCHYMASE-RELATED"/>
    <property type="match status" value="1"/>
</dbReference>
<accession>A0A9J7M8K6</accession>
<evidence type="ECO:0000313" key="8">
    <source>
        <dbReference type="RefSeq" id="XP_035696225.1"/>
    </source>
</evidence>
<evidence type="ECO:0000256" key="1">
    <source>
        <dbReference type="ARBA" id="ARBA00022737"/>
    </source>
</evidence>
<organism evidence="7 8">
    <name type="scientific">Branchiostoma floridae</name>
    <name type="common">Florida lancelet</name>
    <name type="synonym">Amphioxus</name>
    <dbReference type="NCBI Taxonomy" id="7739"/>
    <lineage>
        <taxon>Eukaryota</taxon>
        <taxon>Metazoa</taxon>
        <taxon>Chordata</taxon>
        <taxon>Cephalochordata</taxon>
        <taxon>Leptocardii</taxon>
        <taxon>Amphioxiformes</taxon>
        <taxon>Branchiostomatidae</taxon>
        <taxon>Branchiostoma</taxon>
    </lineage>
</organism>
<comment type="caution">
    <text evidence="3">Lacks conserved residue(s) required for the propagation of feature annotation.</text>
</comment>
<name>A0A9J7M8K6_BRAFL</name>
<dbReference type="Proteomes" id="UP000001554">
    <property type="component" value="Chromosome 13"/>
</dbReference>
<feature type="compositionally biased region" description="Low complexity" evidence="4">
    <location>
        <begin position="173"/>
        <end position="193"/>
    </location>
</feature>
<feature type="region of interest" description="Disordered" evidence="4">
    <location>
        <begin position="159"/>
        <end position="193"/>
    </location>
</feature>
<dbReference type="Pfam" id="PF00431">
    <property type="entry name" value="CUB"/>
    <property type="match status" value="1"/>
</dbReference>
<dbReference type="SMART" id="SM00042">
    <property type="entry name" value="CUB"/>
    <property type="match status" value="1"/>
</dbReference>
<reference evidence="7" key="1">
    <citation type="journal article" date="2020" name="Nat. Ecol. Evol.">
        <title>Deeply conserved synteny resolves early events in vertebrate evolution.</title>
        <authorList>
            <person name="Simakov O."/>
            <person name="Marletaz F."/>
            <person name="Yue J.X."/>
            <person name="O'Connell B."/>
            <person name="Jenkins J."/>
            <person name="Brandt A."/>
            <person name="Calef R."/>
            <person name="Tung C.H."/>
            <person name="Huang T.K."/>
            <person name="Schmutz J."/>
            <person name="Satoh N."/>
            <person name="Yu J.K."/>
            <person name="Putnam N.H."/>
            <person name="Green R.E."/>
            <person name="Rokhsar D.S."/>
        </authorList>
    </citation>
    <scope>NUCLEOTIDE SEQUENCE [LARGE SCALE GENOMIC DNA]</scope>
    <source>
        <strain evidence="7">S238N-H82</strain>
    </source>
</reference>
<keyword evidence="5" id="KW-0812">Transmembrane</keyword>
<dbReference type="Gene3D" id="2.60.120.290">
    <property type="entry name" value="Spermadhesin, CUB domain"/>
    <property type="match status" value="1"/>
</dbReference>
<sequence>MTVIMKVGNYRNSFTGFSATFRPAQPDLDSGCNDLSSWTESSRGAIASMFYGTENYVNDAYCRWTITVVTGKSIRLTFPRSFEVDVALGCSGADNLKVSANGVEIGTYCGSSKANTGPADILSCFHEMTVEFSTDSAGTSPGFIAEFFEIDCMSTTTVRPTSVVSGSGGSTSGGSATDGRDTTTAAAATTTSPTTTLMATTLKATTPVQTMTPPPSTADASRRMSTASTRREPTTASPTTTSMAPTTIPVSTSTVTTSAGRNPIPHPKPSVQSWIVPTVVGGVLLAVILIITCCCIQYCGEDDCEDESRVYEQSETVNQRQNSNEIQIIMISNIR</sequence>
<feature type="transmembrane region" description="Helical" evidence="5">
    <location>
        <begin position="274"/>
        <end position="299"/>
    </location>
</feature>
<evidence type="ECO:0000256" key="3">
    <source>
        <dbReference type="PROSITE-ProRule" id="PRU00059"/>
    </source>
</evidence>
<keyword evidence="5" id="KW-0472">Membrane</keyword>
<dbReference type="InterPro" id="IPR035914">
    <property type="entry name" value="Sperma_CUB_dom_sf"/>
</dbReference>
<keyword evidence="2" id="KW-1015">Disulfide bond</keyword>
<dbReference type="PROSITE" id="PS01180">
    <property type="entry name" value="CUB"/>
    <property type="match status" value="1"/>
</dbReference>
<keyword evidence="7" id="KW-1185">Reference proteome</keyword>
<feature type="compositionally biased region" description="Low complexity" evidence="4">
    <location>
        <begin position="217"/>
        <end position="258"/>
    </location>
</feature>
<evidence type="ECO:0000256" key="4">
    <source>
        <dbReference type="SAM" id="MobiDB-lite"/>
    </source>
</evidence>
<dbReference type="PANTHER" id="PTHR24251:SF40">
    <property type="entry name" value="CUB DOMAIN-CONTAINING PROTEIN"/>
    <property type="match status" value="1"/>
</dbReference>
<keyword evidence="5" id="KW-1133">Transmembrane helix</keyword>
<gene>
    <name evidence="8" type="primary">LOC118429718</name>
</gene>
<evidence type="ECO:0000256" key="5">
    <source>
        <dbReference type="SAM" id="Phobius"/>
    </source>
</evidence>
<evidence type="ECO:0000256" key="2">
    <source>
        <dbReference type="ARBA" id="ARBA00023157"/>
    </source>
</evidence>
<dbReference type="CDD" id="cd00041">
    <property type="entry name" value="CUB"/>
    <property type="match status" value="1"/>
</dbReference>
<dbReference type="GeneID" id="118429718"/>
<dbReference type="OMA" id="NTPEANP"/>
<feature type="domain" description="CUB" evidence="6">
    <location>
        <begin position="32"/>
        <end position="150"/>
    </location>
</feature>
<dbReference type="KEGG" id="bfo:118429718"/>
<evidence type="ECO:0000259" key="6">
    <source>
        <dbReference type="PROSITE" id="PS01180"/>
    </source>
</evidence>
<dbReference type="RefSeq" id="XP_035696225.1">
    <property type="nucleotide sequence ID" value="XM_035840332.1"/>
</dbReference>
<dbReference type="SUPFAM" id="SSF49854">
    <property type="entry name" value="Spermadhesin, CUB domain"/>
    <property type="match status" value="1"/>
</dbReference>
<keyword evidence="1" id="KW-0677">Repeat</keyword>